<dbReference type="Gene3D" id="3.40.50.300">
    <property type="entry name" value="P-loop containing nucleotide triphosphate hydrolases"/>
    <property type="match status" value="1"/>
</dbReference>
<feature type="domain" description="KAP NTPase" evidence="2">
    <location>
        <begin position="34"/>
        <end position="309"/>
    </location>
</feature>
<dbReference type="PANTHER" id="PTHR22674:SF6">
    <property type="entry name" value="NTPASE KAP FAMILY P-LOOP DOMAIN-CONTAINING PROTEIN 1"/>
    <property type="match status" value="1"/>
</dbReference>
<dbReference type="EMBL" id="SRRZ01000097">
    <property type="protein sequence ID" value="NQE36765.1"/>
    <property type="molecule type" value="Genomic_DNA"/>
</dbReference>
<dbReference type="PANTHER" id="PTHR22674">
    <property type="entry name" value="NTPASE, KAP FAMILY P-LOOP DOMAIN-CONTAINING 1"/>
    <property type="match status" value="1"/>
</dbReference>
<accession>A0ABX2D4E3</accession>
<evidence type="ECO:0000259" key="2">
    <source>
        <dbReference type="Pfam" id="PF07693"/>
    </source>
</evidence>
<evidence type="ECO:0000313" key="4">
    <source>
        <dbReference type="Proteomes" id="UP000702425"/>
    </source>
</evidence>
<dbReference type="RefSeq" id="WP_172190632.1">
    <property type="nucleotide sequence ID" value="NZ_CAWPPK010000315.1"/>
</dbReference>
<proteinExistence type="predicted"/>
<dbReference type="Pfam" id="PF07693">
    <property type="entry name" value="KAP_NTPase"/>
    <property type="match status" value="1"/>
</dbReference>
<sequence>MAQTKNDSEVLPEDFSDPSADNALIEPKKDRLGYAPFAKHLADSICQMNFPEGFVIAVYGSSGFGKSTLLNFLTYYLQQKPESEQPIIVPFNPWLFAGGEDITRRFIGQLQAVLSQFKAVPKGFLGRIANLAKAVSEIPIPYAQAGKALVKLFDDKEKETSDLKEEVEDTLGDEHPRIVVTIDDIDRLSAEEISQLFHLIKAIPNFTNVVYLLVFDREVVIKTLADTQPLPGQIYLDQIVQASFELPLPDKTSLRTLLFEKLNGILTDPPKPLFNQNRWGNVYLQGIDHFISNPRDIARLTNILTVTYPAVKGEVNPVDFIAIESLRTFRPKIYDIIRKNPQFFAGNADAKGSLIPTLDEIKDFHDSWVTKFEDDEDKEPVKRLLLQLFPKLEAVWHNTYSRAQDESIWSKQLRICSLDIFPKYFRLVLTQDEFSRAEIKAIFALAKDAKAFGENLVELAHQKRSDGTTQVRAFLERLEDYPEKEIPTDCIPSIVKALFDVGDQLLPPEDEPQGMFDFGNDIRIERLISRLLRRIDEQARFETLKEAMSNGNALSIIVREIAALGQEQGKYGAEEFIPAEEWLQSAEHLKELEGIALKRLRDAAQQNFLLKSPKLSENLHYWQSWAGAEEVKQWVEKIIDNDEGLVYFLEKLLQKDFSEDGSNETQKTGYKLDLSWLEPYLEPSAIVERMSSLGETIDLTEDGKNAIAQFIREYEMQQQGESPD</sequence>
<reference evidence="3 4" key="1">
    <citation type="journal article" date="2020" name="Sci. Rep.">
        <title>A novel cyanobacterial geosmin producer, revising GeoA distribution and dispersion patterns in Bacteria.</title>
        <authorList>
            <person name="Churro C."/>
            <person name="Semedo-Aguiar A.P."/>
            <person name="Silva A.D."/>
            <person name="Pereira-Leal J.B."/>
            <person name="Leite R.B."/>
        </authorList>
    </citation>
    <scope>NUCLEOTIDE SEQUENCE [LARGE SCALE GENOMIC DNA]</scope>
    <source>
        <strain evidence="3 4">IPMA8</strain>
    </source>
</reference>
<organism evidence="3 4">
    <name type="scientific">Microcoleus asticus IPMA8</name>
    <dbReference type="NCBI Taxonomy" id="2563858"/>
    <lineage>
        <taxon>Bacteria</taxon>
        <taxon>Bacillati</taxon>
        <taxon>Cyanobacteriota</taxon>
        <taxon>Cyanophyceae</taxon>
        <taxon>Oscillatoriophycideae</taxon>
        <taxon>Oscillatoriales</taxon>
        <taxon>Microcoleaceae</taxon>
        <taxon>Microcoleus</taxon>
        <taxon>Microcoleus asticus</taxon>
    </lineage>
</organism>
<dbReference type="InterPro" id="IPR052754">
    <property type="entry name" value="NTPase_KAP_P-loop"/>
</dbReference>
<protein>
    <recommendedName>
        <fullName evidence="2">KAP NTPase domain-containing protein</fullName>
    </recommendedName>
</protein>
<dbReference type="InterPro" id="IPR027417">
    <property type="entry name" value="P-loop_NTPase"/>
</dbReference>
<comment type="caution">
    <text evidence="3">The sequence shown here is derived from an EMBL/GenBank/DDBJ whole genome shotgun (WGS) entry which is preliminary data.</text>
</comment>
<feature type="region of interest" description="Disordered" evidence="1">
    <location>
        <begin position="1"/>
        <end position="22"/>
    </location>
</feature>
<name>A0ABX2D4E3_9CYAN</name>
<gene>
    <name evidence="3" type="ORF">E5S67_04530</name>
</gene>
<evidence type="ECO:0000313" key="3">
    <source>
        <dbReference type="EMBL" id="NQE36765.1"/>
    </source>
</evidence>
<dbReference type="InterPro" id="IPR011646">
    <property type="entry name" value="KAP_P-loop"/>
</dbReference>
<dbReference type="Proteomes" id="UP000702425">
    <property type="component" value="Unassembled WGS sequence"/>
</dbReference>
<evidence type="ECO:0000256" key="1">
    <source>
        <dbReference type="SAM" id="MobiDB-lite"/>
    </source>
</evidence>
<keyword evidence="4" id="KW-1185">Reference proteome</keyword>
<dbReference type="SUPFAM" id="SSF52540">
    <property type="entry name" value="P-loop containing nucleoside triphosphate hydrolases"/>
    <property type="match status" value="1"/>
</dbReference>